<evidence type="ECO:0000313" key="1">
    <source>
        <dbReference type="EMBL" id="ASU34252.1"/>
    </source>
</evidence>
<dbReference type="Proteomes" id="UP000215002">
    <property type="component" value="Chromosome"/>
</dbReference>
<dbReference type="Gene3D" id="1.10.1220.160">
    <property type="entry name" value="DNA sulphur modification protein DndE"/>
    <property type="match status" value="1"/>
</dbReference>
<protein>
    <submittedName>
        <fullName evidence="1">DNA sulfur modification protein DndE</fullName>
    </submittedName>
</protein>
<dbReference type="REBASE" id="215981">
    <property type="entry name" value="M.MspA31DndEP"/>
</dbReference>
<keyword evidence="2" id="KW-1185">Reference proteome</keyword>
<organism evidence="1 2">
    <name type="scientific">Mucilaginibacter xinganensis</name>
    <dbReference type="NCBI Taxonomy" id="1234841"/>
    <lineage>
        <taxon>Bacteria</taxon>
        <taxon>Pseudomonadati</taxon>
        <taxon>Bacteroidota</taxon>
        <taxon>Sphingobacteriia</taxon>
        <taxon>Sphingobacteriales</taxon>
        <taxon>Sphingobacteriaceae</taxon>
        <taxon>Mucilaginibacter</taxon>
    </lineage>
</organism>
<dbReference type="InterPro" id="IPR014969">
    <property type="entry name" value="DNA_S_DndE"/>
</dbReference>
<dbReference type="EMBL" id="CP022743">
    <property type="protein sequence ID" value="ASU34252.1"/>
    <property type="molecule type" value="Genomic_DNA"/>
</dbReference>
<dbReference type="Pfam" id="PF08870">
    <property type="entry name" value="DndE"/>
    <property type="match status" value="1"/>
</dbReference>
<dbReference type="AlphaFoldDB" id="A0A223NWJ9"/>
<name>A0A223NWJ9_9SPHI</name>
<dbReference type="KEGG" id="muc:MuYL_2363"/>
<evidence type="ECO:0000313" key="2">
    <source>
        <dbReference type="Proteomes" id="UP000215002"/>
    </source>
</evidence>
<dbReference type="InterPro" id="IPR038472">
    <property type="entry name" value="DndE_sf"/>
</dbReference>
<reference evidence="1 2" key="1">
    <citation type="submission" date="2017-08" db="EMBL/GenBank/DDBJ databases">
        <title>Complete genome sequence of Mucilaginibacter sp. strain BJC16-A31.</title>
        <authorList>
            <consortium name="Henan University of Science and Technology"/>
            <person name="You X."/>
        </authorList>
    </citation>
    <scope>NUCLEOTIDE SEQUENCE [LARGE SCALE GENOMIC DNA]</scope>
    <source>
        <strain evidence="1 2">BJC16-A31</strain>
    </source>
</reference>
<sequence length="120" mass="13613">MVTQLTNKLNLGAENVIARLAFSFSLSRERKLNLSDMKDSGGKEYNNKVLFGNYADIYMAVLCVHYSLYKSDKDLSKYVKMHIDDGLELINQEIANKDSITGNDFLINEIEKGILNSEKI</sequence>
<gene>
    <name evidence="1" type="ORF">MuYL_2363</name>
</gene>
<accession>A0A223NWJ9</accession>
<proteinExistence type="predicted"/>